<proteinExistence type="predicted"/>
<dbReference type="GO" id="GO:0005675">
    <property type="term" value="C:transcription factor TFIIH holo complex"/>
    <property type="evidence" value="ECO:0007669"/>
    <property type="project" value="TreeGrafter"/>
</dbReference>
<evidence type="ECO:0000313" key="2">
    <source>
        <dbReference type="EMBL" id="KAH0551045.1"/>
    </source>
</evidence>
<evidence type="ECO:0000256" key="1">
    <source>
        <dbReference type="SAM" id="MobiDB-lite"/>
    </source>
</evidence>
<feature type="compositionally biased region" description="Acidic residues" evidence="1">
    <location>
        <begin position="161"/>
        <end position="180"/>
    </location>
</feature>
<evidence type="ECO:0000313" key="3">
    <source>
        <dbReference type="Proteomes" id="UP000750711"/>
    </source>
</evidence>
<dbReference type="Proteomes" id="UP000750711">
    <property type="component" value="Unassembled WGS sequence"/>
</dbReference>
<name>A0A9P8IF77_9PEZI</name>
<reference evidence="2" key="1">
    <citation type="submission" date="2021-03" db="EMBL/GenBank/DDBJ databases">
        <title>Comparative genomics and phylogenomic investigation of the class Geoglossomycetes provide insights into ecological specialization and systematics.</title>
        <authorList>
            <person name="Melie T."/>
            <person name="Pirro S."/>
            <person name="Miller A.N."/>
            <person name="Quandt A."/>
        </authorList>
    </citation>
    <scope>NUCLEOTIDE SEQUENCE</scope>
    <source>
        <strain evidence="2">CAQ_001_2017</strain>
    </source>
</reference>
<dbReference type="Pfam" id="PF17110">
    <property type="entry name" value="TFB6"/>
    <property type="match status" value="1"/>
</dbReference>
<feature type="region of interest" description="Disordered" evidence="1">
    <location>
        <begin position="17"/>
        <end position="36"/>
    </location>
</feature>
<feature type="non-terminal residue" evidence="2">
    <location>
        <position position="1"/>
    </location>
</feature>
<sequence>KGILEVTRRYAKKFSGEFGGSGERSDGVGAPPKTATPVQGPVGYENIMDVCVDLEKLVDVIWVSGTPSLQVQYLLSIALLLTSYLTSFPASPRPTFWLLRKLDIAFASLLRGENVDTGETLGGFAATSRKMSITEMVRLKSLVERTRVVVVEVMGRGERLEESEDDGEGNEDGDMEEDQEVVGRWEMEIARVYELTIVELGESLGNSGADGP</sequence>
<dbReference type="EMBL" id="JAGHQM010002242">
    <property type="protein sequence ID" value="KAH0551045.1"/>
    <property type="molecule type" value="Genomic_DNA"/>
</dbReference>
<dbReference type="PANTHER" id="PTHR37781">
    <property type="entry name" value="TFIIH COMPLEX SUBUNIT"/>
    <property type="match status" value="1"/>
</dbReference>
<accession>A0A9P8IF77</accession>
<organism evidence="2 3">
    <name type="scientific">Trichoglossum hirsutum</name>
    <dbReference type="NCBI Taxonomy" id="265104"/>
    <lineage>
        <taxon>Eukaryota</taxon>
        <taxon>Fungi</taxon>
        <taxon>Dikarya</taxon>
        <taxon>Ascomycota</taxon>
        <taxon>Pezizomycotina</taxon>
        <taxon>Geoglossomycetes</taxon>
        <taxon>Geoglossales</taxon>
        <taxon>Geoglossaceae</taxon>
        <taxon>Trichoglossum</taxon>
    </lineage>
</organism>
<dbReference type="AlphaFoldDB" id="A0A9P8IF77"/>
<comment type="caution">
    <text evidence="2">The sequence shown here is derived from an EMBL/GenBank/DDBJ whole genome shotgun (WGS) entry which is preliminary data.</text>
</comment>
<feature type="region of interest" description="Disordered" evidence="1">
    <location>
        <begin position="158"/>
        <end position="181"/>
    </location>
</feature>
<protein>
    <submittedName>
        <fullName evidence="2">Uncharacterized protein</fullName>
    </submittedName>
</protein>
<dbReference type="InterPro" id="IPR031349">
    <property type="entry name" value="Tfb6"/>
</dbReference>
<gene>
    <name evidence="2" type="ORF">GP486_007600</name>
</gene>
<keyword evidence="3" id="KW-1185">Reference proteome</keyword>
<dbReference type="PANTHER" id="PTHR37781:SF1">
    <property type="entry name" value="ADR380WP"/>
    <property type="match status" value="1"/>
</dbReference>